<dbReference type="HOGENOM" id="CLU_1825514_0_0_1"/>
<gene>
    <name evidence="2" type="ORF">M413DRAFT_447887</name>
</gene>
<feature type="region of interest" description="Disordered" evidence="1">
    <location>
        <begin position="16"/>
        <end position="90"/>
    </location>
</feature>
<evidence type="ECO:0000313" key="3">
    <source>
        <dbReference type="Proteomes" id="UP000053424"/>
    </source>
</evidence>
<dbReference type="AlphaFoldDB" id="A0A0C2XL07"/>
<reference evidence="2 3" key="1">
    <citation type="submission" date="2014-04" db="EMBL/GenBank/DDBJ databases">
        <authorList>
            <consortium name="DOE Joint Genome Institute"/>
            <person name="Kuo A."/>
            <person name="Gay G."/>
            <person name="Dore J."/>
            <person name="Kohler A."/>
            <person name="Nagy L.G."/>
            <person name="Floudas D."/>
            <person name="Copeland A."/>
            <person name="Barry K.W."/>
            <person name="Cichocki N."/>
            <person name="Veneault-Fourrey C."/>
            <person name="LaButti K."/>
            <person name="Lindquist E.A."/>
            <person name="Lipzen A."/>
            <person name="Lundell T."/>
            <person name="Morin E."/>
            <person name="Murat C."/>
            <person name="Sun H."/>
            <person name="Tunlid A."/>
            <person name="Henrissat B."/>
            <person name="Grigoriev I.V."/>
            <person name="Hibbett D.S."/>
            <person name="Martin F."/>
            <person name="Nordberg H.P."/>
            <person name="Cantor M.N."/>
            <person name="Hua S.X."/>
        </authorList>
    </citation>
    <scope>NUCLEOTIDE SEQUENCE [LARGE SCALE GENOMIC DNA]</scope>
    <source>
        <strain evidence="3">h7</strain>
    </source>
</reference>
<dbReference type="Proteomes" id="UP000053424">
    <property type="component" value="Unassembled WGS sequence"/>
</dbReference>
<evidence type="ECO:0000313" key="2">
    <source>
        <dbReference type="EMBL" id="KIM38438.1"/>
    </source>
</evidence>
<protein>
    <submittedName>
        <fullName evidence="2">Uncharacterized protein</fullName>
    </submittedName>
</protein>
<sequence>MPPRAYETHTFSLSSAFGISQSPESQNSNLVEPANITFDSAEHTAPLKKPRRQANTMPWNQGPITFGTNPSRSRNLPGTEPNLQPGLRTPQTPSNAYAQLMDIDLEDVGINSGMDLGGDWNTGIDGYSNNEYILLQCQITE</sequence>
<reference evidence="3" key="2">
    <citation type="submission" date="2015-01" db="EMBL/GenBank/DDBJ databases">
        <title>Evolutionary Origins and Diversification of the Mycorrhizal Mutualists.</title>
        <authorList>
            <consortium name="DOE Joint Genome Institute"/>
            <consortium name="Mycorrhizal Genomics Consortium"/>
            <person name="Kohler A."/>
            <person name="Kuo A."/>
            <person name="Nagy L.G."/>
            <person name="Floudas D."/>
            <person name="Copeland A."/>
            <person name="Barry K.W."/>
            <person name="Cichocki N."/>
            <person name="Veneault-Fourrey C."/>
            <person name="LaButti K."/>
            <person name="Lindquist E.A."/>
            <person name="Lipzen A."/>
            <person name="Lundell T."/>
            <person name="Morin E."/>
            <person name="Murat C."/>
            <person name="Riley R."/>
            <person name="Ohm R."/>
            <person name="Sun H."/>
            <person name="Tunlid A."/>
            <person name="Henrissat B."/>
            <person name="Grigoriev I.V."/>
            <person name="Hibbett D.S."/>
            <person name="Martin F."/>
        </authorList>
    </citation>
    <scope>NUCLEOTIDE SEQUENCE [LARGE SCALE GENOMIC DNA]</scope>
    <source>
        <strain evidence="3">h7</strain>
    </source>
</reference>
<organism evidence="2 3">
    <name type="scientific">Hebeloma cylindrosporum</name>
    <dbReference type="NCBI Taxonomy" id="76867"/>
    <lineage>
        <taxon>Eukaryota</taxon>
        <taxon>Fungi</taxon>
        <taxon>Dikarya</taxon>
        <taxon>Basidiomycota</taxon>
        <taxon>Agaricomycotina</taxon>
        <taxon>Agaricomycetes</taxon>
        <taxon>Agaricomycetidae</taxon>
        <taxon>Agaricales</taxon>
        <taxon>Agaricineae</taxon>
        <taxon>Hymenogastraceae</taxon>
        <taxon>Hebeloma</taxon>
    </lineage>
</organism>
<evidence type="ECO:0000256" key="1">
    <source>
        <dbReference type="SAM" id="MobiDB-lite"/>
    </source>
</evidence>
<accession>A0A0C2XL07</accession>
<name>A0A0C2XL07_HEBCY</name>
<dbReference type="EMBL" id="KN831791">
    <property type="protein sequence ID" value="KIM38438.1"/>
    <property type="molecule type" value="Genomic_DNA"/>
</dbReference>
<keyword evidence="3" id="KW-1185">Reference proteome</keyword>
<feature type="compositionally biased region" description="Polar residues" evidence="1">
    <location>
        <begin position="16"/>
        <end position="30"/>
    </location>
</feature>
<proteinExistence type="predicted"/>
<feature type="compositionally biased region" description="Polar residues" evidence="1">
    <location>
        <begin position="53"/>
        <end position="76"/>
    </location>
</feature>